<reference evidence="16 17" key="1">
    <citation type="submission" date="2022-11" db="EMBL/GenBank/DDBJ databases">
        <title>Haliovirga abyssi gen. nov., sp. nov., a mesophilic fermentative bacterium isolated from the Iheya North hydrothermal field and the proposal of Haliovirgaceae fam. nov.</title>
        <authorList>
            <person name="Miyazaki U."/>
            <person name="Tame A."/>
            <person name="Miyazaki J."/>
            <person name="Takai K."/>
            <person name="Sawayama S."/>
            <person name="Kitajima M."/>
            <person name="Okamoto A."/>
            <person name="Nakagawa S."/>
        </authorList>
    </citation>
    <scope>NUCLEOTIDE SEQUENCE [LARGE SCALE GENOMIC DNA]</scope>
    <source>
        <strain evidence="16 17">IC12</strain>
    </source>
</reference>
<evidence type="ECO:0000313" key="17">
    <source>
        <dbReference type="Proteomes" id="UP001321582"/>
    </source>
</evidence>
<evidence type="ECO:0000313" key="16">
    <source>
        <dbReference type="EMBL" id="BDU49803.1"/>
    </source>
</evidence>
<dbReference type="PROSITE" id="PS01042">
    <property type="entry name" value="HOMOSER_DHGENASE"/>
    <property type="match status" value="1"/>
</dbReference>
<dbReference type="Gene3D" id="3.30.360.10">
    <property type="entry name" value="Dihydrodipicolinate Reductase, domain 2"/>
    <property type="match status" value="1"/>
</dbReference>
<comment type="pathway">
    <text evidence="2 13">Amino-acid biosynthesis; L-methionine biosynthesis via de novo pathway; L-homoserine from L-aspartate: step 3/3.</text>
</comment>
<dbReference type="PANTHER" id="PTHR43331">
    <property type="entry name" value="HOMOSERINE DEHYDROGENASE"/>
    <property type="match status" value="1"/>
</dbReference>
<accession>A0AAU9D5H9</accession>
<dbReference type="Pfam" id="PF00742">
    <property type="entry name" value="Homoserine_dh"/>
    <property type="match status" value="1"/>
</dbReference>
<dbReference type="InterPro" id="IPR002912">
    <property type="entry name" value="ACT_dom"/>
</dbReference>
<dbReference type="Pfam" id="PF03447">
    <property type="entry name" value="NAD_binding_3"/>
    <property type="match status" value="1"/>
</dbReference>
<evidence type="ECO:0000256" key="14">
    <source>
        <dbReference type="RuleBase" id="RU004171"/>
    </source>
</evidence>
<dbReference type="GO" id="GO:0050661">
    <property type="term" value="F:NADP binding"/>
    <property type="evidence" value="ECO:0007669"/>
    <property type="project" value="InterPro"/>
</dbReference>
<gene>
    <name evidence="16" type="primary">thrA</name>
    <name evidence="16" type="ORF">HLVA_03720</name>
</gene>
<dbReference type="PIRSF" id="PIRSF000098">
    <property type="entry name" value="Homoser_dehydrog"/>
    <property type="match status" value="1"/>
</dbReference>
<evidence type="ECO:0000256" key="2">
    <source>
        <dbReference type="ARBA" id="ARBA00005062"/>
    </source>
</evidence>
<dbReference type="KEGG" id="haby:HLVA_03720"/>
<feature type="domain" description="ACT" evidence="15">
    <location>
        <begin position="353"/>
        <end position="427"/>
    </location>
</feature>
<dbReference type="FunFam" id="3.30.360.10:FF:000005">
    <property type="entry name" value="Homoserine dehydrogenase"/>
    <property type="match status" value="1"/>
</dbReference>
<dbReference type="InterPro" id="IPR016204">
    <property type="entry name" value="HDH"/>
</dbReference>
<keyword evidence="9 13" id="KW-0560">Oxidoreductase</keyword>
<dbReference type="InterPro" id="IPR019811">
    <property type="entry name" value="HDH_CS"/>
</dbReference>
<evidence type="ECO:0000256" key="11">
    <source>
        <dbReference type="PIRSR" id="PIRSR000098-1"/>
    </source>
</evidence>
<proteinExistence type="inferred from homology"/>
<sequence length="434" mass="48069">MKIEKVGIVGLGTVGTGTLKILINEREKIHQKTGVWIDVKKACDLNIEREFDFDVDRSIFTNNYNELIEDDEISIIVELIGGYTIAKDIIIKALKAGKNVVTANKALIAKYSKELFAIANSNGTKIYYEASVGGGIPIITPLQESLAGNNILSIKGIINGTANYILTEMTEKNIEFEKVLKKAQELGYAEADPTFDIEGIDTAHKITILASLAYGGYVDFEKVGVKGITSITGEDIKFANDLGYNIKLLATAKKYEDEEIEVRVQPTLISQKEILSNVNDVYNAIEVIGDYVGKTMFYGKGAGMEPTGSAVVADVIKLATEDLANNIPKGNYYYNINKELSLRALEKSISKYYIRLNVKDEIGTLAFVTNKFKDNNISIESMIQTCKSFDDNKFVSLIFITHDVLEADLKKSLDEIYISENVNVEKSILLKIDE</sequence>
<dbReference type="SUPFAM" id="SSF55347">
    <property type="entry name" value="Glyceraldehyde-3-phosphate dehydrogenase-like, C-terminal domain"/>
    <property type="match status" value="1"/>
</dbReference>
<evidence type="ECO:0000256" key="10">
    <source>
        <dbReference type="ARBA" id="ARBA00023167"/>
    </source>
</evidence>
<dbReference type="NCBIfam" id="NF004976">
    <property type="entry name" value="PRK06349.1"/>
    <property type="match status" value="1"/>
</dbReference>
<dbReference type="PROSITE" id="PS51671">
    <property type="entry name" value="ACT"/>
    <property type="match status" value="1"/>
</dbReference>
<evidence type="ECO:0000256" key="6">
    <source>
        <dbReference type="ARBA" id="ARBA00022605"/>
    </source>
</evidence>
<dbReference type="InterPro" id="IPR001342">
    <property type="entry name" value="HDH_cat"/>
</dbReference>
<dbReference type="AlphaFoldDB" id="A0AAU9D5H9"/>
<evidence type="ECO:0000256" key="4">
    <source>
        <dbReference type="ARBA" id="ARBA00013213"/>
    </source>
</evidence>
<evidence type="ECO:0000256" key="5">
    <source>
        <dbReference type="ARBA" id="ARBA00013376"/>
    </source>
</evidence>
<evidence type="ECO:0000256" key="8">
    <source>
        <dbReference type="ARBA" id="ARBA00022857"/>
    </source>
</evidence>
<dbReference type="SUPFAM" id="SSF51735">
    <property type="entry name" value="NAD(P)-binding Rossmann-fold domains"/>
    <property type="match status" value="1"/>
</dbReference>
<keyword evidence="7 13" id="KW-0791">Threonine biosynthesis</keyword>
<evidence type="ECO:0000256" key="1">
    <source>
        <dbReference type="ARBA" id="ARBA00005056"/>
    </source>
</evidence>
<dbReference type="Gene3D" id="3.40.50.720">
    <property type="entry name" value="NAD(P)-binding Rossmann-like Domain"/>
    <property type="match status" value="1"/>
</dbReference>
<evidence type="ECO:0000256" key="3">
    <source>
        <dbReference type="ARBA" id="ARBA00006753"/>
    </source>
</evidence>
<evidence type="ECO:0000256" key="7">
    <source>
        <dbReference type="ARBA" id="ARBA00022697"/>
    </source>
</evidence>
<dbReference type="Gene3D" id="3.30.70.260">
    <property type="match status" value="1"/>
</dbReference>
<dbReference type="GO" id="GO:0009088">
    <property type="term" value="P:threonine biosynthetic process"/>
    <property type="evidence" value="ECO:0007669"/>
    <property type="project" value="UniProtKB-KW"/>
</dbReference>
<keyword evidence="6 13" id="KW-0028">Amino-acid biosynthesis</keyword>
<dbReference type="GO" id="GO:0004412">
    <property type="term" value="F:homoserine dehydrogenase activity"/>
    <property type="evidence" value="ECO:0007669"/>
    <property type="project" value="UniProtKB-EC"/>
</dbReference>
<keyword evidence="10 13" id="KW-0486">Methionine biosynthesis</keyword>
<dbReference type="EMBL" id="AP027059">
    <property type="protein sequence ID" value="BDU49803.1"/>
    <property type="molecule type" value="Genomic_DNA"/>
</dbReference>
<comment type="similarity">
    <text evidence="3 14">Belongs to the homoserine dehydrogenase family.</text>
</comment>
<dbReference type="PANTHER" id="PTHR43331:SF1">
    <property type="entry name" value="HOMOSERINE DEHYDROGENASE"/>
    <property type="match status" value="1"/>
</dbReference>
<protein>
    <recommendedName>
        <fullName evidence="5 13">Homoserine dehydrogenase</fullName>
        <ecNumber evidence="4 13">1.1.1.3</ecNumber>
    </recommendedName>
</protein>
<comment type="catalytic activity">
    <reaction evidence="13">
        <text>L-homoserine + NADP(+) = L-aspartate 4-semialdehyde + NADPH + H(+)</text>
        <dbReference type="Rhea" id="RHEA:15761"/>
        <dbReference type="ChEBI" id="CHEBI:15378"/>
        <dbReference type="ChEBI" id="CHEBI:57476"/>
        <dbReference type="ChEBI" id="CHEBI:57783"/>
        <dbReference type="ChEBI" id="CHEBI:58349"/>
        <dbReference type="ChEBI" id="CHEBI:537519"/>
        <dbReference type="EC" id="1.1.1.3"/>
    </reaction>
</comment>
<feature type="binding site" evidence="12">
    <location>
        <begin position="9"/>
        <end position="16"/>
    </location>
    <ligand>
        <name>NADP(+)</name>
        <dbReference type="ChEBI" id="CHEBI:58349"/>
    </ligand>
</feature>
<organism evidence="16 17">
    <name type="scientific">Haliovirga abyssi</name>
    <dbReference type="NCBI Taxonomy" id="2996794"/>
    <lineage>
        <taxon>Bacteria</taxon>
        <taxon>Fusobacteriati</taxon>
        <taxon>Fusobacteriota</taxon>
        <taxon>Fusobacteriia</taxon>
        <taxon>Fusobacteriales</taxon>
        <taxon>Haliovirgaceae</taxon>
        <taxon>Haliovirga</taxon>
    </lineage>
</organism>
<feature type="binding site" evidence="12">
    <location>
        <position position="190"/>
    </location>
    <ligand>
        <name>L-homoserine</name>
        <dbReference type="ChEBI" id="CHEBI:57476"/>
    </ligand>
</feature>
<dbReference type="SUPFAM" id="SSF55021">
    <property type="entry name" value="ACT-like"/>
    <property type="match status" value="1"/>
</dbReference>
<keyword evidence="17" id="KW-1185">Reference proteome</keyword>
<evidence type="ECO:0000259" key="15">
    <source>
        <dbReference type="PROSITE" id="PS51671"/>
    </source>
</evidence>
<evidence type="ECO:0000256" key="13">
    <source>
        <dbReference type="RuleBase" id="RU000579"/>
    </source>
</evidence>
<dbReference type="GO" id="GO:0009086">
    <property type="term" value="P:methionine biosynthetic process"/>
    <property type="evidence" value="ECO:0007669"/>
    <property type="project" value="UniProtKB-KW"/>
</dbReference>
<name>A0AAU9D5H9_9FUSO</name>
<evidence type="ECO:0000256" key="9">
    <source>
        <dbReference type="ARBA" id="ARBA00023002"/>
    </source>
</evidence>
<dbReference type="Proteomes" id="UP001321582">
    <property type="component" value="Chromosome"/>
</dbReference>
<dbReference type="InterPro" id="IPR036291">
    <property type="entry name" value="NAD(P)-bd_dom_sf"/>
</dbReference>
<dbReference type="EC" id="1.1.1.3" evidence="4 13"/>
<feature type="binding site" evidence="12">
    <location>
        <position position="105"/>
    </location>
    <ligand>
        <name>NADPH</name>
        <dbReference type="ChEBI" id="CHEBI:57783"/>
    </ligand>
</feature>
<keyword evidence="8 12" id="KW-0521">NADP</keyword>
<feature type="active site" description="Proton donor" evidence="11">
    <location>
        <position position="205"/>
    </location>
</feature>
<dbReference type="CDD" id="cd04881">
    <property type="entry name" value="ACT_HSDH-Hom"/>
    <property type="match status" value="1"/>
</dbReference>
<comment type="pathway">
    <text evidence="1 13">Amino-acid biosynthesis; L-threonine biosynthesis; L-threonine from L-aspartate: step 3/5.</text>
</comment>
<dbReference type="InterPro" id="IPR005106">
    <property type="entry name" value="Asp/hSer_DH_NAD-bd"/>
</dbReference>
<dbReference type="InterPro" id="IPR045865">
    <property type="entry name" value="ACT-like_dom_sf"/>
</dbReference>
<evidence type="ECO:0000256" key="12">
    <source>
        <dbReference type="PIRSR" id="PIRSR000098-2"/>
    </source>
</evidence>